<evidence type="ECO:0000256" key="3">
    <source>
        <dbReference type="ARBA" id="ARBA00022679"/>
    </source>
</evidence>
<dbReference type="UniPathway" id="UPA00060">
    <property type="reaction ID" value="UER00138"/>
</dbReference>
<dbReference type="GeneID" id="300403184"/>
<sequence>MNSQSSHPATGTSGAIPIALTIAGSDSSGGAGIQADLKTFSALGAYGASVITALTAQNTRGVTDIHTPPASFVTAQMDAVFQDLDVDAVKLGMLANADVVRAVAAGLRQYRPRFVILDTVMISKSGHALLQPDAVAALRDELLPLADLITPNLPEAAALLGVAAATNEDEMEQQAQALRALGARNVLVKGGHLAGDQSPDWLVSEEGVERFNAPRIAAHNTHGTGCTLSAALAALRPRRSDWSSTVRDAKAYLNGALAASDELRIGHGIGPVHHFHAVWPKT</sequence>
<dbReference type="GO" id="GO:0008902">
    <property type="term" value="F:hydroxymethylpyrimidine kinase activity"/>
    <property type="evidence" value="ECO:0007669"/>
    <property type="project" value="UniProtKB-EC"/>
</dbReference>
<feature type="domain" description="Pyridoxamine kinase/Phosphomethylpyrimidine kinase" evidence="7">
    <location>
        <begin position="26"/>
        <end position="273"/>
    </location>
</feature>
<evidence type="ECO:0000256" key="4">
    <source>
        <dbReference type="ARBA" id="ARBA00022741"/>
    </source>
</evidence>
<keyword evidence="9" id="KW-1185">Reference proteome</keyword>
<dbReference type="SUPFAM" id="SSF53613">
    <property type="entry name" value="Ribokinase-like"/>
    <property type="match status" value="1"/>
</dbReference>
<dbReference type="InterPro" id="IPR013749">
    <property type="entry name" value="PM/HMP-P_kinase-1"/>
</dbReference>
<dbReference type="GO" id="GO:0008972">
    <property type="term" value="F:phosphomethylpyrimidine kinase activity"/>
    <property type="evidence" value="ECO:0007669"/>
    <property type="project" value="InterPro"/>
</dbReference>
<evidence type="ECO:0000259" key="7">
    <source>
        <dbReference type="Pfam" id="PF08543"/>
    </source>
</evidence>
<dbReference type="OrthoDB" id="9810880at2"/>
<dbReference type="NCBIfam" id="TIGR00097">
    <property type="entry name" value="HMP-P_kinase"/>
    <property type="match status" value="1"/>
</dbReference>
<dbReference type="Proteomes" id="UP000366945">
    <property type="component" value="Unassembled WGS sequence"/>
</dbReference>
<name>A0A5E4T1Y4_9BURK</name>
<dbReference type="CDD" id="cd01169">
    <property type="entry name" value="HMPP_kinase"/>
    <property type="match status" value="1"/>
</dbReference>
<dbReference type="AlphaFoldDB" id="A0A5E4T1Y4"/>
<dbReference type="GO" id="GO:0009228">
    <property type="term" value="P:thiamine biosynthetic process"/>
    <property type="evidence" value="ECO:0007669"/>
    <property type="project" value="InterPro"/>
</dbReference>
<dbReference type="InterPro" id="IPR004399">
    <property type="entry name" value="HMP/HMP-P_kinase_dom"/>
</dbReference>
<dbReference type="RefSeq" id="WP_150678451.1">
    <property type="nucleotide sequence ID" value="NZ_CABPSK010000001.1"/>
</dbReference>
<dbReference type="FunFam" id="3.40.1190.20:FF:000003">
    <property type="entry name" value="Phosphomethylpyrimidine kinase ThiD"/>
    <property type="match status" value="1"/>
</dbReference>
<dbReference type="Gene3D" id="3.40.1190.20">
    <property type="match status" value="1"/>
</dbReference>
<dbReference type="InterPro" id="IPR029056">
    <property type="entry name" value="Ribokinase-like"/>
</dbReference>
<evidence type="ECO:0000256" key="6">
    <source>
        <dbReference type="ARBA" id="ARBA00022840"/>
    </source>
</evidence>
<proteinExistence type="predicted"/>
<dbReference type="PANTHER" id="PTHR20858:SF17">
    <property type="entry name" value="HYDROXYMETHYLPYRIMIDINE_PHOSPHOMETHYLPYRIMIDINE KINASE THI20-RELATED"/>
    <property type="match status" value="1"/>
</dbReference>
<comment type="pathway">
    <text evidence="1">Cofactor biosynthesis; thiamine diphosphate biosynthesis.</text>
</comment>
<accession>A0A5E4T1Y4</accession>
<keyword evidence="3" id="KW-0808">Transferase</keyword>
<gene>
    <name evidence="8" type="ORF">PPN31114_01127</name>
</gene>
<dbReference type="GO" id="GO:0005829">
    <property type="term" value="C:cytosol"/>
    <property type="evidence" value="ECO:0007669"/>
    <property type="project" value="TreeGrafter"/>
</dbReference>
<dbReference type="GO" id="GO:0005524">
    <property type="term" value="F:ATP binding"/>
    <property type="evidence" value="ECO:0007669"/>
    <property type="project" value="UniProtKB-KW"/>
</dbReference>
<dbReference type="PANTHER" id="PTHR20858">
    <property type="entry name" value="PHOSPHOMETHYLPYRIMIDINE KINASE"/>
    <property type="match status" value="1"/>
</dbReference>
<evidence type="ECO:0000256" key="2">
    <source>
        <dbReference type="ARBA" id="ARBA00012135"/>
    </source>
</evidence>
<evidence type="ECO:0000256" key="1">
    <source>
        <dbReference type="ARBA" id="ARBA00004948"/>
    </source>
</evidence>
<protein>
    <recommendedName>
        <fullName evidence="2">hydroxymethylpyrimidine kinase</fullName>
        <ecNumber evidence="2">2.7.1.49</ecNumber>
    </recommendedName>
</protein>
<evidence type="ECO:0000313" key="9">
    <source>
        <dbReference type="Proteomes" id="UP000366945"/>
    </source>
</evidence>
<reference evidence="8 9" key="1">
    <citation type="submission" date="2019-08" db="EMBL/GenBank/DDBJ databases">
        <authorList>
            <person name="Peeters C."/>
        </authorList>
    </citation>
    <scope>NUCLEOTIDE SEQUENCE [LARGE SCALE GENOMIC DNA]</scope>
    <source>
        <strain evidence="8 9">LMG 31114</strain>
    </source>
</reference>
<organism evidence="8 9">
    <name type="scientific">Pandoraea pneumonica</name>
    <dbReference type="NCBI Taxonomy" id="2508299"/>
    <lineage>
        <taxon>Bacteria</taxon>
        <taxon>Pseudomonadati</taxon>
        <taxon>Pseudomonadota</taxon>
        <taxon>Betaproteobacteria</taxon>
        <taxon>Burkholderiales</taxon>
        <taxon>Burkholderiaceae</taxon>
        <taxon>Pandoraea</taxon>
    </lineage>
</organism>
<evidence type="ECO:0000256" key="5">
    <source>
        <dbReference type="ARBA" id="ARBA00022777"/>
    </source>
</evidence>
<dbReference type="GO" id="GO:0009229">
    <property type="term" value="P:thiamine diphosphate biosynthetic process"/>
    <property type="evidence" value="ECO:0007669"/>
    <property type="project" value="UniProtKB-UniPathway"/>
</dbReference>
<dbReference type="EMBL" id="CABPSK010000001">
    <property type="protein sequence ID" value="VVD80983.1"/>
    <property type="molecule type" value="Genomic_DNA"/>
</dbReference>
<keyword evidence="4" id="KW-0547">Nucleotide-binding</keyword>
<dbReference type="Pfam" id="PF08543">
    <property type="entry name" value="Phos_pyr_kin"/>
    <property type="match status" value="1"/>
</dbReference>
<evidence type="ECO:0000313" key="8">
    <source>
        <dbReference type="EMBL" id="VVD80983.1"/>
    </source>
</evidence>
<dbReference type="EC" id="2.7.1.49" evidence="2"/>
<keyword evidence="5 8" id="KW-0418">Kinase</keyword>
<keyword evidence="6" id="KW-0067">ATP-binding</keyword>